<organism evidence="1 2">
    <name type="scientific">Auriscalpium vulgare</name>
    <dbReference type="NCBI Taxonomy" id="40419"/>
    <lineage>
        <taxon>Eukaryota</taxon>
        <taxon>Fungi</taxon>
        <taxon>Dikarya</taxon>
        <taxon>Basidiomycota</taxon>
        <taxon>Agaricomycotina</taxon>
        <taxon>Agaricomycetes</taxon>
        <taxon>Russulales</taxon>
        <taxon>Auriscalpiaceae</taxon>
        <taxon>Auriscalpium</taxon>
    </lineage>
</organism>
<accession>A0ACB8RWJ4</accession>
<reference evidence="1" key="2">
    <citation type="journal article" date="2022" name="New Phytol.">
        <title>Evolutionary transition to the ectomycorrhizal habit in the genomes of a hyperdiverse lineage of mushroom-forming fungi.</title>
        <authorList>
            <person name="Looney B."/>
            <person name="Miyauchi S."/>
            <person name="Morin E."/>
            <person name="Drula E."/>
            <person name="Courty P.E."/>
            <person name="Kohler A."/>
            <person name="Kuo A."/>
            <person name="LaButti K."/>
            <person name="Pangilinan J."/>
            <person name="Lipzen A."/>
            <person name="Riley R."/>
            <person name="Andreopoulos W."/>
            <person name="He G."/>
            <person name="Johnson J."/>
            <person name="Nolan M."/>
            <person name="Tritt A."/>
            <person name="Barry K.W."/>
            <person name="Grigoriev I.V."/>
            <person name="Nagy L.G."/>
            <person name="Hibbett D."/>
            <person name="Henrissat B."/>
            <person name="Matheny P.B."/>
            <person name="Labbe J."/>
            <person name="Martin F.M."/>
        </authorList>
    </citation>
    <scope>NUCLEOTIDE SEQUENCE</scope>
    <source>
        <strain evidence="1">FP105234-sp</strain>
    </source>
</reference>
<name>A0ACB8RWJ4_9AGAM</name>
<evidence type="ECO:0000313" key="2">
    <source>
        <dbReference type="Proteomes" id="UP000814033"/>
    </source>
</evidence>
<evidence type="ECO:0000313" key="1">
    <source>
        <dbReference type="EMBL" id="KAI0048273.1"/>
    </source>
</evidence>
<protein>
    <submittedName>
        <fullName evidence="1">Uncharacterized protein</fullName>
    </submittedName>
</protein>
<keyword evidence="2" id="KW-1185">Reference proteome</keyword>
<dbReference type="Proteomes" id="UP000814033">
    <property type="component" value="Unassembled WGS sequence"/>
</dbReference>
<proteinExistence type="predicted"/>
<comment type="caution">
    <text evidence="1">The sequence shown here is derived from an EMBL/GenBank/DDBJ whole genome shotgun (WGS) entry which is preliminary data.</text>
</comment>
<sequence>MVEVIDLSSSPEPELQLRIARQIRRKRSPLFLPDFDEHEVIELSDSSDESSLSRKRRRVAAQPQAGSSKAPGSARGAHARRPVRLPSSIESSTSPKGKAPMRSLSIEQEQLPTPPRDVTPPRCEADSSAKSICRSFESVVEITPHRRSTPPRVSSPIPASVEEEVPSEDPQALYERYVAQVCEVVPDVHAAHVFELLERLEASHPDDLVGAVLHTLFEDPTYPRDLPDKGKGKASDSMVNAGSASTGVDYSRTDREYQGGPWYRDVAIDQLRLDFPLIQRDHISETLAMHEGFYAPTHLFLMKEDTAVESTTQLQSTAKRKGKGKAKPELQDDEFDREREWLLEKLREDTTERDQKLAEEINEQEYEDTGDGIECGCCFATYAFDKMIQCPEAHLFCGSCVTTYASTRLGEQKPDLPCMDASGCKLNFPDSELRRILPVKLLGLYERVRQRRDLEAAALEGLEECPFCEYRVVMDVDIEVDKLFRCQNEECGKVSCRKCKKEDHLPKSCEEVEEDKKLDGKHAVEEAMTRALMRNCPKCQKAFIKEYGCNKMTCPNCSALSCYVCRQLIVGYEHFEHNSRVQVPGQPVASSSSSKCPLWDAVEQRHADEVTVAAKKALEQYKLEHPDVDEDDIKVDLPPAPPAPVQPHPGNPPIMQHIHGAAMYQYQGLPGQFAAGAHPLPQHAALLHRHHDQRQLAARAALAHRDALAARVRRDRAALHNAVHMPLFQVPGPPLPAMAGLAQAGPAPVYVPAPAAMHAFVPPPIPMPVPARPARRANPPRKRKR</sequence>
<gene>
    <name evidence="1" type="ORF">FA95DRAFT_1558166</name>
</gene>
<reference evidence="1" key="1">
    <citation type="submission" date="2021-02" db="EMBL/GenBank/DDBJ databases">
        <authorList>
            <consortium name="DOE Joint Genome Institute"/>
            <person name="Ahrendt S."/>
            <person name="Looney B.P."/>
            <person name="Miyauchi S."/>
            <person name="Morin E."/>
            <person name="Drula E."/>
            <person name="Courty P.E."/>
            <person name="Chicoki N."/>
            <person name="Fauchery L."/>
            <person name="Kohler A."/>
            <person name="Kuo A."/>
            <person name="Labutti K."/>
            <person name="Pangilinan J."/>
            <person name="Lipzen A."/>
            <person name="Riley R."/>
            <person name="Andreopoulos W."/>
            <person name="He G."/>
            <person name="Johnson J."/>
            <person name="Barry K.W."/>
            <person name="Grigoriev I.V."/>
            <person name="Nagy L."/>
            <person name="Hibbett D."/>
            <person name="Henrissat B."/>
            <person name="Matheny P.B."/>
            <person name="Labbe J."/>
            <person name="Martin F."/>
        </authorList>
    </citation>
    <scope>NUCLEOTIDE SEQUENCE</scope>
    <source>
        <strain evidence="1">FP105234-sp</strain>
    </source>
</reference>
<dbReference type="EMBL" id="MU275889">
    <property type="protein sequence ID" value="KAI0048273.1"/>
    <property type="molecule type" value="Genomic_DNA"/>
</dbReference>